<reference evidence="2" key="2">
    <citation type="submission" date="2020-02" db="EMBL/GenBank/DDBJ databases">
        <title>Identification and distribution of gene clusters putatively required for synthesis of sphingolipid metabolism inhibitors in phylogenetically diverse species of the filamentous fungus Fusarium.</title>
        <authorList>
            <person name="Kim H.-S."/>
            <person name="Busman M."/>
            <person name="Brown D.W."/>
            <person name="Divon H."/>
            <person name="Uhlig S."/>
            <person name="Proctor R.H."/>
        </authorList>
    </citation>
    <scope>NUCLEOTIDE SEQUENCE</scope>
    <source>
        <strain evidence="2">NRRL 25174</strain>
    </source>
</reference>
<protein>
    <submittedName>
        <fullName evidence="2">Uncharacterized protein</fullName>
    </submittedName>
</protein>
<dbReference type="EMBL" id="PVQB02000730">
    <property type="protein sequence ID" value="KAF4334109.1"/>
    <property type="molecule type" value="Genomic_DNA"/>
</dbReference>
<evidence type="ECO:0000256" key="1">
    <source>
        <dbReference type="SAM" id="SignalP"/>
    </source>
</evidence>
<proteinExistence type="predicted"/>
<evidence type="ECO:0000313" key="3">
    <source>
        <dbReference type="Proteomes" id="UP000730481"/>
    </source>
</evidence>
<feature type="signal peptide" evidence="1">
    <location>
        <begin position="1"/>
        <end position="17"/>
    </location>
</feature>
<dbReference type="OrthoDB" id="4980216at2759"/>
<organism evidence="2 3">
    <name type="scientific">Fusarium beomiforme</name>
    <dbReference type="NCBI Taxonomy" id="44412"/>
    <lineage>
        <taxon>Eukaryota</taxon>
        <taxon>Fungi</taxon>
        <taxon>Dikarya</taxon>
        <taxon>Ascomycota</taxon>
        <taxon>Pezizomycotina</taxon>
        <taxon>Sordariomycetes</taxon>
        <taxon>Hypocreomycetidae</taxon>
        <taxon>Hypocreales</taxon>
        <taxon>Nectriaceae</taxon>
        <taxon>Fusarium</taxon>
        <taxon>Fusarium burgessii species complex</taxon>
    </lineage>
</organism>
<reference evidence="2" key="1">
    <citation type="journal article" date="2017" name="Mycologia">
        <title>Fusarium algeriense, sp. nov., a novel toxigenic crown rot pathogen of durum wheat from Algeria is nested in the Fusarium burgessii species complex.</title>
        <authorList>
            <person name="Laraba I."/>
            <person name="Keddad A."/>
            <person name="Boureghda H."/>
            <person name="Abdallah N."/>
            <person name="Vaughan M.M."/>
            <person name="Proctor R.H."/>
            <person name="Busman M."/>
            <person name="O'Donnell K."/>
        </authorList>
    </citation>
    <scope>NUCLEOTIDE SEQUENCE</scope>
    <source>
        <strain evidence="2">NRRL 25174</strain>
    </source>
</reference>
<dbReference type="Proteomes" id="UP000730481">
    <property type="component" value="Unassembled WGS sequence"/>
</dbReference>
<dbReference type="AlphaFoldDB" id="A0A9P5DTE4"/>
<name>A0A9P5DTE4_9HYPO</name>
<accession>A0A9P5DTE4</accession>
<keyword evidence="3" id="KW-1185">Reference proteome</keyword>
<keyword evidence="1" id="KW-0732">Signal</keyword>
<gene>
    <name evidence="2" type="ORF">FBEOM_12070</name>
</gene>
<evidence type="ECO:0000313" key="2">
    <source>
        <dbReference type="EMBL" id="KAF4334109.1"/>
    </source>
</evidence>
<feature type="chain" id="PRO_5040441287" evidence="1">
    <location>
        <begin position="18"/>
        <end position="159"/>
    </location>
</feature>
<comment type="caution">
    <text evidence="2">The sequence shown here is derived from an EMBL/GenBank/DDBJ whole genome shotgun (WGS) entry which is preliminary data.</text>
</comment>
<sequence length="159" mass="17672">MLAKIAFLTAFVCSVSGTPLVVTDPKDLINTWYSDDYNTTLEIMPGDNIRWEFIVKGRNGVPDPGNFAASCNGLQQIGVRQRVLPGFVPCNDTAYAARQYFSEQYTVVEVRRTDYPDAGKEVQISATANYTSTQDNIVNGHLKFGNFQTKFIAIPPTKH</sequence>